<keyword evidence="2" id="KW-1185">Reference proteome</keyword>
<dbReference type="Gene3D" id="1.25.10.10">
    <property type="entry name" value="Leucine-rich Repeat Variant"/>
    <property type="match status" value="1"/>
</dbReference>
<name>A0AAW2GZ76_9HYME</name>
<dbReference type="EMBL" id="JADYXP020000001">
    <property type="protein sequence ID" value="KAL0132579.1"/>
    <property type="molecule type" value="Genomic_DNA"/>
</dbReference>
<gene>
    <name evidence="1" type="ORF">PUN28_000380</name>
</gene>
<dbReference type="Proteomes" id="UP001430953">
    <property type="component" value="Unassembled WGS sequence"/>
</dbReference>
<dbReference type="SUPFAM" id="SSF48371">
    <property type="entry name" value="ARM repeat"/>
    <property type="match status" value="1"/>
</dbReference>
<dbReference type="PANTHER" id="PTHR46263">
    <property type="entry name" value="ARMADILLO REPEAT-CONTAINING PROTEIN 7"/>
    <property type="match status" value="1"/>
</dbReference>
<evidence type="ECO:0000313" key="2">
    <source>
        <dbReference type="Proteomes" id="UP001430953"/>
    </source>
</evidence>
<reference evidence="1 2" key="1">
    <citation type="submission" date="2023-03" db="EMBL/GenBank/DDBJ databases">
        <title>High recombination rates correlate with genetic variation in Cardiocondyla obscurior ants.</title>
        <authorList>
            <person name="Errbii M."/>
        </authorList>
    </citation>
    <scope>NUCLEOTIDE SEQUENCE [LARGE SCALE GENOMIC DNA]</scope>
    <source>
        <strain evidence="1">Alpha-2009</strain>
        <tissue evidence="1">Whole body</tissue>
    </source>
</reference>
<organism evidence="1 2">
    <name type="scientific">Cardiocondyla obscurior</name>
    <dbReference type="NCBI Taxonomy" id="286306"/>
    <lineage>
        <taxon>Eukaryota</taxon>
        <taxon>Metazoa</taxon>
        <taxon>Ecdysozoa</taxon>
        <taxon>Arthropoda</taxon>
        <taxon>Hexapoda</taxon>
        <taxon>Insecta</taxon>
        <taxon>Pterygota</taxon>
        <taxon>Neoptera</taxon>
        <taxon>Endopterygota</taxon>
        <taxon>Hymenoptera</taxon>
        <taxon>Apocrita</taxon>
        <taxon>Aculeata</taxon>
        <taxon>Formicoidea</taxon>
        <taxon>Formicidae</taxon>
        <taxon>Myrmicinae</taxon>
        <taxon>Cardiocondyla</taxon>
    </lineage>
</organism>
<protein>
    <recommendedName>
        <fullName evidence="3">Armadillo repeat-containing protein 7</fullName>
    </recommendedName>
</protein>
<comment type="caution">
    <text evidence="1">The sequence shown here is derived from an EMBL/GenBank/DDBJ whole genome shotgun (WGS) entry which is preliminary data.</text>
</comment>
<dbReference type="InterPro" id="IPR042462">
    <property type="entry name" value="ARMC7"/>
</dbReference>
<dbReference type="AlphaFoldDB" id="A0AAW2GZ76"/>
<evidence type="ECO:0008006" key="3">
    <source>
        <dbReference type="Google" id="ProtNLM"/>
    </source>
</evidence>
<dbReference type="InterPro" id="IPR011989">
    <property type="entry name" value="ARM-like"/>
</dbReference>
<dbReference type="InterPro" id="IPR016024">
    <property type="entry name" value="ARM-type_fold"/>
</dbReference>
<evidence type="ECO:0000313" key="1">
    <source>
        <dbReference type="EMBL" id="KAL0132579.1"/>
    </source>
</evidence>
<proteinExistence type="predicted"/>
<dbReference type="PANTHER" id="PTHR46263:SF1">
    <property type="entry name" value="ARMADILLO REPEAT-CONTAINING PROTEIN 7"/>
    <property type="match status" value="1"/>
</dbReference>
<accession>A0AAW2GZ76</accession>
<sequence length="187" mass="21271">MFSSKARLIKRTGKNPIGRYDFLKLLATEYKTTSSKDAREQVLANLANFAYDPVNYGYIRQLKIIDIFLDALSESNLKLVHFGIAGLCNLCLDAINKIYILRNRGVELVSSLLSYESEDILLTAITTLIFLITPESVNEITSPKIIKHMLRLSSTLQEETRIKNLVTLFLNDYCQTSDIEKLKTEDN</sequence>